<dbReference type="OrthoDB" id="370799at2"/>
<reference evidence="1 2" key="1">
    <citation type="submission" date="2017-03" db="EMBL/GenBank/DDBJ databases">
        <authorList>
            <person name="Afonso C.L."/>
            <person name="Miller P.J."/>
            <person name="Scott M.A."/>
            <person name="Spackman E."/>
            <person name="Goraichik I."/>
            <person name="Dimitrov K.M."/>
            <person name="Suarez D.L."/>
            <person name="Swayne D.E."/>
        </authorList>
    </citation>
    <scope>NUCLEOTIDE SEQUENCE [LARGE SCALE GENOMIC DNA]</scope>
    <source>
        <strain evidence="1 2">CECT 8625</strain>
    </source>
</reference>
<gene>
    <name evidence="1" type="ORF">ROJ8625_02375</name>
</gene>
<name>A0A1X6ZEI9_9RHOB</name>
<keyword evidence="2" id="KW-1185">Reference proteome</keyword>
<evidence type="ECO:0008006" key="3">
    <source>
        <dbReference type="Google" id="ProtNLM"/>
    </source>
</evidence>
<dbReference type="RefSeq" id="WP_085792073.1">
    <property type="nucleotide sequence ID" value="NZ_FWFK01000004.1"/>
</dbReference>
<proteinExistence type="predicted"/>
<accession>A0A1X6ZEI9</accession>
<dbReference type="EMBL" id="FWFK01000004">
    <property type="protein sequence ID" value="SLN48651.1"/>
    <property type="molecule type" value="Genomic_DNA"/>
</dbReference>
<organism evidence="1 2">
    <name type="scientific">Roseivivax jejudonensis</name>
    <dbReference type="NCBI Taxonomy" id="1529041"/>
    <lineage>
        <taxon>Bacteria</taxon>
        <taxon>Pseudomonadati</taxon>
        <taxon>Pseudomonadota</taxon>
        <taxon>Alphaproteobacteria</taxon>
        <taxon>Rhodobacterales</taxon>
        <taxon>Roseobacteraceae</taxon>
        <taxon>Roseivivax</taxon>
    </lineage>
</organism>
<evidence type="ECO:0000313" key="2">
    <source>
        <dbReference type="Proteomes" id="UP000193570"/>
    </source>
</evidence>
<evidence type="ECO:0000313" key="1">
    <source>
        <dbReference type="EMBL" id="SLN48651.1"/>
    </source>
</evidence>
<dbReference type="AlphaFoldDB" id="A0A1X6ZEI9"/>
<protein>
    <recommendedName>
        <fullName evidence="3">Tetratricopeptide repeat protein</fullName>
    </recommendedName>
</protein>
<sequence length="85" mass="9194">MHDRLIAALDALEQGDWTAAHDIAQDDPSPEGAWMHAHLHRIEGDEGNAAYWYSRAGREKFPGTVEEEAAALRETASRAPSGPGG</sequence>
<dbReference type="Proteomes" id="UP000193570">
    <property type="component" value="Unassembled WGS sequence"/>
</dbReference>